<evidence type="ECO:0000256" key="1">
    <source>
        <dbReference type="ARBA" id="ARBA00001946"/>
    </source>
</evidence>
<evidence type="ECO:0000256" key="7">
    <source>
        <dbReference type="ARBA" id="ARBA00022827"/>
    </source>
</evidence>
<evidence type="ECO:0000256" key="3">
    <source>
        <dbReference type="ARBA" id="ARBA00016337"/>
    </source>
</evidence>
<dbReference type="InterPro" id="IPR024932">
    <property type="entry name" value="ApbE"/>
</dbReference>
<dbReference type="Proteomes" id="UP000186336">
    <property type="component" value="Plasmid pDOK1-4-4"/>
</dbReference>
<dbReference type="PANTHER" id="PTHR30040">
    <property type="entry name" value="THIAMINE BIOSYNTHESIS LIPOPROTEIN APBE"/>
    <property type="match status" value="1"/>
</dbReference>
<reference evidence="12 13" key="1">
    <citation type="submission" date="2017-01" db="EMBL/GenBank/DDBJ databases">
        <title>Complete genome of Tateyamaria omphalii DOK1-4 isolated from seawater in Dokdo.</title>
        <authorList>
            <person name="Kim J.H."/>
            <person name="Chi W.-J."/>
        </authorList>
    </citation>
    <scope>NUCLEOTIDE SEQUENCE [LARGE SCALE GENOMIC DNA]</scope>
    <source>
        <strain evidence="12 13">DOK1-4</strain>
        <plasmid evidence="12 13">pDOK1-4-4</plasmid>
    </source>
</reference>
<keyword evidence="13" id="KW-1185">Reference proteome</keyword>
<dbReference type="PANTHER" id="PTHR30040:SF2">
    <property type="entry name" value="FAD:PROTEIN FMN TRANSFERASE"/>
    <property type="match status" value="1"/>
</dbReference>
<keyword evidence="8" id="KW-0460">Magnesium</keyword>
<keyword evidence="4" id="KW-0285">Flavoprotein</keyword>
<dbReference type="AlphaFoldDB" id="A0A1P8N215"/>
<dbReference type="Pfam" id="PF02424">
    <property type="entry name" value="ApbE"/>
    <property type="match status" value="1"/>
</dbReference>
<evidence type="ECO:0000256" key="8">
    <source>
        <dbReference type="ARBA" id="ARBA00022842"/>
    </source>
</evidence>
<sequence>MTVSRRRFLAIAASFAATPALAQRHAWIGRAFGAEVSIELHGPADVAGQALDDARALIVEVEGLFSLYDPTSDLAVLNASGTRRVPEHFVALVQIADRAHRLTDGLFDPTVQPLWRAIVDGTDIAEARAHIGWHQVAVQGNRITLGDGQALTFNGIAQGFATDLVSELLRARGFDRTLVNIGEHRGAGGPWRLGLIDPVHGMLANRTIENRAVATSSPMATPVGPSGHIVHPVQMPRWSTVSVEADTAAMADALSTGLVLADLETVKRVQAAPDVHRITLIDPDGNLTTV</sequence>
<evidence type="ECO:0000256" key="9">
    <source>
        <dbReference type="ARBA" id="ARBA00031306"/>
    </source>
</evidence>
<evidence type="ECO:0000256" key="4">
    <source>
        <dbReference type="ARBA" id="ARBA00022630"/>
    </source>
</evidence>
<dbReference type="OrthoDB" id="9778595at2"/>
<keyword evidence="7" id="KW-0274">FAD</keyword>
<evidence type="ECO:0000313" key="12">
    <source>
        <dbReference type="EMBL" id="APX14268.1"/>
    </source>
</evidence>
<evidence type="ECO:0000256" key="6">
    <source>
        <dbReference type="ARBA" id="ARBA00022723"/>
    </source>
</evidence>
<evidence type="ECO:0000256" key="10">
    <source>
        <dbReference type="ARBA" id="ARBA00048540"/>
    </source>
</evidence>
<organism evidence="12 13">
    <name type="scientific">Tateyamaria omphalii</name>
    <dbReference type="NCBI Taxonomy" id="299262"/>
    <lineage>
        <taxon>Bacteria</taxon>
        <taxon>Pseudomonadati</taxon>
        <taxon>Pseudomonadota</taxon>
        <taxon>Alphaproteobacteria</taxon>
        <taxon>Rhodobacterales</taxon>
        <taxon>Roseobacteraceae</taxon>
        <taxon>Tateyamaria</taxon>
    </lineage>
</organism>
<accession>A0A1P8N215</accession>
<protein>
    <recommendedName>
        <fullName evidence="3">FAD:protein FMN transferase</fullName>
        <ecNumber evidence="2">2.7.1.180</ecNumber>
    </recommendedName>
    <alternativeName>
        <fullName evidence="9">Flavin transferase</fullName>
    </alternativeName>
</protein>
<name>A0A1P8N215_9RHOB</name>
<geneLocation type="plasmid" evidence="12 13">
    <name>pDOK1-4-4</name>
</geneLocation>
<dbReference type="GO" id="GO:0046872">
    <property type="term" value="F:metal ion binding"/>
    <property type="evidence" value="ECO:0007669"/>
    <property type="project" value="UniProtKB-KW"/>
</dbReference>
<evidence type="ECO:0000256" key="11">
    <source>
        <dbReference type="SAM" id="SignalP"/>
    </source>
</evidence>
<evidence type="ECO:0000313" key="13">
    <source>
        <dbReference type="Proteomes" id="UP000186336"/>
    </source>
</evidence>
<dbReference type="EMBL" id="CP019316">
    <property type="protein sequence ID" value="APX14268.1"/>
    <property type="molecule type" value="Genomic_DNA"/>
</dbReference>
<feature type="signal peptide" evidence="11">
    <location>
        <begin position="1"/>
        <end position="22"/>
    </location>
</feature>
<comment type="cofactor">
    <cofactor evidence="1">
        <name>Mg(2+)</name>
        <dbReference type="ChEBI" id="CHEBI:18420"/>
    </cofactor>
</comment>
<dbReference type="GO" id="GO:0016740">
    <property type="term" value="F:transferase activity"/>
    <property type="evidence" value="ECO:0007669"/>
    <property type="project" value="UniProtKB-KW"/>
</dbReference>
<keyword evidence="12" id="KW-0614">Plasmid</keyword>
<dbReference type="InterPro" id="IPR003374">
    <property type="entry name" value="ApbE-like_sf"/>
</dbReference>
<dbReference type="EC" id="2.7.1.180" evidence="2"/>
<dbReference type="PROSITE" id="PS51318">
    <property type="entry name" value="TAT"/>
    <property type="match status" value="1"/>
</dbReference>
<dbReference type="SUPFAM" id="SSF143631">
    <property type="entry name" value="ApbE-like"/>
    <property type="match status" value="1"/>
</dbReference>
<keyword evidence="6" id="KW-0479">Metal-binding</keyword>
<keyword evidence="5" id="KW-0808">Transferase</keyword>
<proteinExistence type="predicted"/>
<dbReference type="RefSeq" id="WP_076630763.1">
    <property type="nucleotide sequence ID" value="NZ_CP019316.1"/>
</dbReference>
<evidence type="ECO:0000256" key="2">
    <source>
        <dbReference type="ARBA" id="ARBA00011955"/>
    </source>
</evidence>
<keyword evidence="11" id="KW-0732">Signal</keyword>
<feature type="chain" id="PRO_5039888959" description="FAD:protein FMN transferase" evidence="11">
    <location>
        <begin position="23"/>
        <end position="290"/>
    </location>
</feature>
<gene>
    <name evidence="12" type="ORF">BWR18_20555</name>
</gene>
<comment type="catalytic activity">
    <reaction evidence="10">
        <text>L-threonyl-[protein] + FAD = FMN-L-threonyl-[protein] + AMP + H(+)</text>
        <dbReference type="Rhea" id="RHEA:36847"/>
        <dbReference type="Rhea" id="RHEA-COMP:11060"/>
        <dbReference type="Rhea" id="RHEA-COMP:11061"/>
        <dbReference type="ChEBI" id="CHEBI:15378"/>
        <dbReference type="ChEBI" id="CHEBI:30013"/>
        <dbReference type="ChEBI" id="CHEBI:57692"/>
        <dbReference type="ChEBI" id="CHEBI:74257"/>
        <dbReference type="ChEBI" id="CHEBI:456215"/>
        <dbReference type="EC" id="2.7.1.180"/>
    </reaction>
</comment>
<dbReference type="InterPro" id="IPR006311">
    <property type="entry name" value="TAT_signal"/>
</dbReference>
<dbReference type="Gene3D" id="3.10.520.10">
    <property type="entry name" value="ApbE-like domains"/>
    <property type="match status" value="1"/>
</dbReference>
<evidence type="ECO:0000256" key="5">
    <source>
        <dbReference type="ARBA" id="ARBA00022679"/>
    </source>
</evidence>
<dbReference type="KEGG" id="tom:BWR18_20555"/>